<dbReference type="AlphaFoldDB" id="A0AAN7TDR2"/>
<comment type="similarity">
    <text evidence="1">Belongs to the cytochrome b5 family. MAPR subfamily.</text>
</comment>
<feature type="signal peptide" evidence="2">
    <location>
        <begin position="1"/>
        <end position="20"/>
    </location>
</feature>
<evidence type="ECO:0000313" key="4">
    <source>
        <dbReference type="EMBL" id="KAK5110544.1"/>
    </source>
</evidence>
<organism evidence="4 5">
    <name type="scientific">Meristemomyces frigidus</name>
    <dbReference type="NCBI Taxonomy" id="1508187"/>
    <lineage>
        <taxon>Eukaryota</taxon>
        <taxon>Fungi</taxon>
        <taxon>Dikarya</taxon>
        <taxon>Ascomycota</taxon>
        <taxon>Pezizomycotina</taxon>
        <taxon>Dothideomycetes</taxon>
        <taxon>Dothideomycetidae</taxon>
        <taxon>Mycosphaerellales</taxon>
        <taxon>Teratosphaeriaceae</taxon>
        <taxon>Meristemomyces</taxon>
    </lineage>
</organism>
<evidence type="ECO:0000313" key="5">
    <source>
        <dbReference type="Proteomes" id="UP001310890"/>
    </source>
</evidence>
<accession>A0AAN7TDR2</accession>
<protein>
    <recommendedName>
        <fullName evidence="3">Cytochrome b5 heme-binding domain-containing protein</fullName>
    </recommendedName>
</protein>
<dbReference type="GO" id="GO:0012505">
    <property type="term" value="C:endomembrane system"/>
    <property type="evidence" value="ECO:0007669"/>
    <property type="project" value="TreeGrafter"/>
</dbReference>
<dbReference type="SUPFAM" id="SSF55856">
    <property type="entry name" value="Cytochrome b5-like heme/steroid binding domain"/>
    <property type="match status" value="1"/>
</dbReference>
<dbReference type="Gene3D" id="3.10.120.10">
    <property type="entry name" value="Cytochrome b5-like heme/steroid binding domain"/>
    <property type="match status" value="1"/>
</dbReference>
<feature type="chain" id="PRO_5042980612" description="Cytochrome b5 heme-binding domain-containing protein" evidence="2">
    <location>
        <begin position="21"/>
        <end position="266"/>
    </location>
</feature>
<name>A0AAN7TDR2_9PEZI</name>
<dbReference type="PANTHER" id="PTHR10281">
    <property type="entry name" value="MEMBRANE-ASSOCIATED PROGESTERONE RECEPTOR COMPONENT-RELATED"/>
    <property type="match status" value="1"/>
</dbReference>
<gene>
    <name evidence="4" type="ORF">LTR62_005736</name>
</gene>
<dbReference type="PANTHER" id="PTHR10281:SF76">
    <property type="entry name" value="CALCUTTA CUP-RELATED"/>
    <property type="match status" value="1"/>
</dbReference>
<evidence type="ECO:0000256" key="2">
    <source>
        <dbReference type="SAM" id="SignalP"/>
    </source>
</evidence>
<keyword evidence="2" id="KW-0732">Signal</keyword>
<dbReference type="GO" id="GO:0016020">
    <property type="term" value="C:membrane"/>
    <property type="evidence" value="ECO:0007669"/>
    <property type="project" value="TreeGrafter"/>
</dbReference>
<proteinExistence type="inferred from homology"/>
<dbReference type="InterPro" id="IPR050577">
    <property type="entry name" value="MAPR/NEUFC/NENF-like"/>
</dbReference>
<sequence length="266" mass="28280">MHNILLLVCSALPWLATTSATTNNLQLTEAELEQYDGTGPDKTIYLAINGTIFDVSASPAFYGPGGHYHHFTAKDASRAWVTECWDNPDQLTWRLDNLTAMFMPKYLDEQMQEAADGTSSIEGADALGGGAAGLAKMAQQVVSKFGRLSEEALQARRVSDGEEAEASMHAALAHWFDFFNNNGKYSVVGTLVLDEGKPAPPEICEAAMKKRPVRGGLLEGVMNAGAMPGMAGGGAAEAKKPDFVKAAKAAGEKVKEAVVGEGKDEL</sequence>
<dbReference type="EMBL" id="JAVRRL010000048">
    <property type="protein sequence ID" value="KAK5110544.1"/>
    <property type="molecule type" value="Genomic_DNA"/>
</dbReference>
<comment type="caution">
    <text evidence="4">The sequence shown here is derived from an EMBL/GenBank/DDBJ whole genome shotgun (WGS) entry which is preliminary data.</text>
</comment>
<evidence type="ECO:0000256" key="1">
    <source>
        <dbReference type="ARBA" id="ARBA00038357"/>
    </source>
</evidence>
<dbReference type="InterPro" id="IPR001199">
    <property type="entry name" value="Cyt_B5-like_heme/steroid-bd"/>
</dbReference>
<dbReference type="Pfam" id="PF00173">
    <property type="entry name" value="Cyt-b5"/>
    <property type="match status" value="1"/>
</dbReference>
<dbReference type="SMART" id="SM01117">
    <property type="entry name" value="Cyt-b5"/>
    <property type="match status" value="1"/>
</dbReference>
<dbReference type="Proteomes" id="UP001310890">
    <property type="component" value="Unassembled WGS sequence"/>
</dbReference>
<feature type="domain" description="Cytochrome b5 heme-binding" evidence="3">
    <location>
        <begin position="27"/>
        <end position="112"/>
    </location>
</feature>
<reference evidence="4" key="1">
    <citation type="submission" date="2023-08" db="EMBL/GenBank/DDBJ databases">
        <title>Black Yeasts Isolated from many extreme environments.</title>
        <authorList>
            <person name="Coleine C."/>
            <person name="Stajich J.E."/>
            <person name="Selbmann L."/>
        </authorList>
    </citation>
    <scope>NUCLEOTIDE SEQUENCE</scope>
    <source>
        <strain evidence="4">CCFEE 5401</strain>
    </source>
</reference>
<dbReference type="InterPro" id="IPR036400">
    <property type="entry name" value="Cyt_B5-like_heme/steroid_sf"/>
</dbReference>
<evidence type="ECO:0000259" key="3">
    <source>
        <dbReference type="SMART" id="SM01117"/>
    </source>
</evidence>